<dbReference type="AlphaFoldDB" id="M1AJT1"/>
<dbReference type="PaxDb" id="4113-PGSC0003DMT400024278"/>
<organism evidence="1 2">
    <name type="scientific">Solanum tuberosum</name>
    <name type="common">Potato</name>
    <dbReference type="NCBI Taxonomy" id="4113"/>
    <lineage>
        <taxon>Eukaryota</taxon>
        <taxon>Viridiplantae</taxon>
        <taxon>Streptophyta</taxon>
        <taxon>Embryophyta</taxon>
        <taxon>Tracheophyta</taxon>
        <taxon>Spermatophyta</taxon>
        <taxon>Magnoliopsida</taxon>
        <taxon>eudicotyledons</taxon>
        <taxon>Gunneridae</taxon>
        <taxon>Pentapetalae</taxon>
        <taxon>asterids</taxon>
        <taxon>lamiids</taxon>
        <taxon>Solanales</taxon>
        <taxon>Solanaceae</taxon>
        <taxon>Solanoideae</taxon>
        <taxon>Solaneae</taxon>
        <taxon>Solanum</taxon>
    </lineage>
</organism>
<reference evidence="1" key="2">
    <citation type="submission" date="2015-06" db="UniProtKB">
        <authorList>
            <consortium name="EnsemblPlants"/>
        </authorList>
    </citation>
    <scope>IDENTIFICATION</scope>
    <source>
        <strain evidence="1">DM1-3 516 R44</strain>
    </source>
</reference>
<dbReference type="HOGENOM" id="CLU_1799911_0_0_1"/>
<dbReference type="InParanoid" id="M1AJT1"/>
<name>M1AJT1_SOLTU</name>
<sequence length="144" mass="15971">MITWKHKAPPKRIPGAEKRLGEEAITTGMEPSPVVGGHVWPIPGTVLSRKGKLKHCQAQSCIHNATYRPGQPHTYSVCYNGQSIQSQLGVVHPVSLPQYCRRTKYATCCPNANFQQNALLHFALLLDASLGHFCNRPFRSPNTK</sequence>
<protein>
    <submittedName>
        <fullName evidence="1">Uncharacterized protein</fullName>
    </submittedName>
</protein>
<accession>M1AJT1</accession>
<dbReference type="Gramene" id="PGSC0003DMT400024278">
    <property type="protein sequence ID" value="PGSC0003DMT400024278"/>
    <property type="gene ID" value="PGSC0003DMG402009385"/>
</dbReference>
<evidence type="ECO:0000313" key="2">
    <source>
        <dbReference type="Proteomes" id="UP000011115"/>
    </source>
</evidence>
<dbReference type="EnsemblPlants" id="PGSC0003DMT400024278">
    <property type="protein sequence ID" value="PGSC0003DMT400024278"/>
    <property type="gene ID" value="PGSC0003DMG402009385"/>
</dbReference>
<reference evidence="2" key="1">
    <citation type="journal article" date="2011" name="Nature">
        <title>Genome sequence and analysis of the tuber crop potato.</title>
        <authorList>
            <consortium name="The Potato Genome Sequencing Consortium"/>
        </authorList>
    </citation>
    <scope>NUCLEOTIDE SEQUENCE [LARGE SCALE GENOMIC DNA]</scope>
    <source>
        <strain evidence="2">cv. DM1-3 516 R44</strain>
    </source>
</reference>
<dbReference type="Proteomes" id="UP000011115">
    <property type="component" value="Unassembled WGS sequence"/>
</dbReference>
<proteinExistence type="predicted"/>
<keyword evidence="2" id="KW-1185">Reference proteome</keyword>
<evidence type="ECO:0000313" key="1">
    <source>
        <dbReference type="EnsemblPlants" id="PGSC0003DMT400024278"/>
    </source>
</evidence>